<sequence>MIHSALAGLRAGNNIPDRGKADRGKHATRGVGVQDSSYEHTTKATTTNERATLLIFAGENHCELEKSPQPNHRHNPPAFVTAQYASSGQTHGLLCILARLLGLLNIVTATANAFSAAHGSPNMSHYPRKQTWVAPKALPELMNDKYQVHGATESHRYIGTFLINGGTKANKPAWDLMLIEEETADVAATEAMHGAHTQNKSVGAAPTQSWEAIGSKALLINKGTKVNKPAWDLMLMEEETADVAATEAMHGALMQNMSVGAAPTHSWEATHFEKVLLINKGTKASNPVVDLMLTEAKTIDVIWVSNSKTMPLAIEVSENQDGLKSPYAADGIHGVIAGSTVDSLCVGLSVIFAAMAGLGSSKLLFLLAVLSLCLYRLQSYGSSLVSPPKEHHRSPCAMNRRRISLLWSYLILVWTVGPASCISPDPNLRRAGPVTGHEETDETIPTAGINNTLVNHESNLLRKSPREEDAAMASNPSIYNSATATVSDKQIDSILTKVKNEFAFQTTRLLSSTSCMNKFGSAPFQYNRECQLVEEAPPKKVYDETIKFHNCCEQEDARWVYGRRENPWPIPGSSRIPIRYESYCKQRYNDWSWKICGLDVFTAFRSEYFAKSEVAIMLNDIEISYSKSGTASRDSSKVEISEASLGINRIHVMLENYDSPEGKYCEGLSYKVPKYELWSCKEISTLDNSAGGDEITVLLYHNRGSKGSCAYIDTFGVLEELKLASCGSKGDLGKFRVFKGAQRDYNKFVLRPQGAVARGLNVCVNDSGQTQDCGVGSNIAELSFPSSSLSTGVIVLGGREFIRVEENAATPLIYKTTSLGGQQNLAVITIVHAAKHGMKCLQTSYDEALGPYSDLSKSGHRNLKAAVKFAPCDVKDPHRLQRFRLRRLTDSKGVVQSEFILHPLYYEGIQDACLKANNVNLEVVKCPHELGLTVIAWKVENGQIKYGDKCLFHDAISDSAAKLKTCDESSDSFVSVIPYRTAPYGPEPYDYLGLSDIFPTSGIHLVGGFGDPYSTFSIKQDVPLMSETRISFSFALGQAAAANKNQLCFKASEQDFCFNLASDPLNDELVKVSGKNDAYTYNPASPFEKYVLKIDDMRNILESIPPGIALPDLASGPSPGPSPGPSMTISQITFKQIYDSNSTDWSRLYNLLVYNGISATVPSQTKNSVTVLLDFSGKDVKTSNGKTLYYRPTIREQDIFGRYEKEILIQHLLPGLQPGQRFQIQLNPINGVGGSADRSDAIAYVKAHTSCSCTGGGSGSPLALASPKKSVIQSNGRIGLKFVDDSVCNTGYSFSRHLDGERSTTEVTYAPDYMTESASCGDVIETTADYTDAVKDLVVGHLYQYCVASTADEYMVDTATDNGSLVQKSDPTCFQHVAAWVGTSFSNVSTFHQHATYQPQYCTGNIRKMTREAGGLPLEGTTLNWELLKVNADGYDVLPPLDSSSNYQEDFVTPETGIVTIPLQVDDPEVLESKGISGQSKLALRIRPSKTSTGSFAQVGGKGHCTDAAKNVNYNYLSLGGMTSLEDCQRTCVKPNHNNFVGVEFNEEDEQKCNCLYSGSSLPQCTDFHLFNPTIGDAGEFDTSFDVSKEDAGDFGTSDFLIEMDVIGKGFSPFETGPNTVPNVAWFRSGTFDLNSKTWPNDVHGGTSATLSGDGLSKVSRSGHGADVEVTALEGTTADSIDFGDVIKTEFTICSVTRYTGGASAPSNSETVPYTFAHPPPEHSSDYDHTNIQHPCTGEWLSPDRYDHDFQGGGDHSFYFVIDLGTSIDIDRLRVRNSFHDSTYNYCTKDYEVSVSNSQDGGSGTLISGTLLAQTSFTQDITVGQSGRYIKFKALTYCSYGAGLRYLEVLTCPGDNVPYTFAYAPLPHSPDYMYTNIQHPCTGEWLSEYRYGHQYQGGGDDSFYFVLDLGASIYIDRLRVRNSLWGSMQYCTKDYEVSVSDSPYSGYGAAVFGTLLAQNSFTQDINIGQRGRYIWFQALTYCSSGAGLRYLEVLTVGQSGNAAGRILNGERLGADWLHGHHGEKAGVAFYQNLAMTRFNVTNVDPITDWVVMCGTNAGSQLTLVNGVDKGTATGGQGDVKLRVNGGSYMPGESSDFAIAEVMVWDRGLTREEMYEVSDYLMGLKRFSPDIVTSGVLFYRSGEKDFDSSGPSVSVSSSGDVTFRVRSDEPLLMPKALPDLQKKEKRHLVFSSVGYNRDYSRDPLQPNVAWFSSGTFDLNSKTWPNNVHGGISATLSGTGLSKVSKFGHGTVIEVSALEGTTADSIDFGDVIKTEFTICSVTRYTGGASRRILNGERSGADWLHGHHGGKAGVAFYQNLAMTRFNVTNVDPITDWVVMCGTNAGSQLTLVNGVDEGTATGGQGDVKLRVNGGSHMPAESSDFAVAEVMVWDKGLPSDEMYSASNYLANKFGVGTVKYVSLLKAEIDERTYNKVVVKQINNAATVKGAPLRFRGNHANKTSHSLFVDVSNIQFKSGPPSSSNFAQNFSLPNIRTCRRTFSTCGSNVAKGSIGGLDPNVKSNECETMCLCGHCADTSTMKLVNGQSCSENENCHSGLCKNNETGITNGCQGKCVENPTSHRRLEESQTSNNDRNFTFVGPGKCQDQAGELYSNIMIHLVNVPYTFAHTPPFHHSSNFMYTNIQKPCTGEWLSPDRYGSHEFQGGGDNSFYFVIDLGSSIDIDRLRCPDDVPAPTPPPTLSPSSPPTLSPSLAPTKSANVQYTFAHIPPVFENDPSYSYTHIQHPCTGEWLSTPHCCGNQFHLSGDDSFYFVLDLGSSIDIDRLRVRNSFFDSTYNYCTKDYEVSVSDSQDSGYGTLISGTLLAQTSFTQDINIGQSGRYIKFKALTYCSWGAGLSYLEVLTCPGDVPAPTSPPTLSPSLAPTKSANVQYTFAHIPPVFENDPSYSYTHIQNPCTGEWLSTPHCCGNQFHLSGDDSFYFVLDLGSSIDIDRLRVRNSFFDSTYNYCTKDYEVSVSDSQDSGYGTLISGTLLAQTSFTQDITVGQIGRYIKFKALTYCSFGAGLSYLEVLMAGQSGNAACPGYAPPAVSSQVDICFSQCVGFGTDSLVGFAHSHQAGKSAYFCFCYYDGNAMLPLEAMTDTSFASYSKGQGPVTSSDGRADHMCYEYTPPLPSVSPSSSPTASPTSPTSSPTTPPTLTSYFSENVFSLVGLGRCLDGQDELVSNGANYSAASVGDCSYRCIDSMASSFVGFHYNHEDGNCACLYSYNRIEGSDNADGEICFKYIGSWPTMSPTTSPRPTTPLSMSPSASPTSAPSSLSPTSAPSRSPTSRPSQPPRTEDNFFEFVGNGRCLDSAHLEYKVQIQSTSDRDTRSANRCGEICRAHFEKSKEFIVGFEITEGVSCKCLISQERPATDSRRLGEAQTSSIQSAQGSLISNLFKSSQSTERFKVASSITRNLSTPNVEYTFAHPPPEHSTNYKYTNIQHPCTGEWLSPDRYGGHAFQGGGDDSFYFVLDLGSSIDIDRLRVRNSLFGQNQYCIKDYDIYISDSQNSGYGALINGSLLAQTSFTQDINIGQSGRYIWFKALTYCSFGAGLSYLEVLTCPGDSDNVQYTFAHIPPVFGNDPRYSYTHIQNPCTGEWLSTSHCCGNQFHLSGDNSFYFVIDLGTSIDIDRLRVRNSFHDSTYNYCTKDYEVSVSDSPNSGYGAPISGTLLAQTSFTQDINIGQSGRYIWFKALTYCSFGAGLSYLEVLTCPGDVPAPSPPTLSPSLAPTKSTISFVQYTFAHIPPFHSSNYNHTHVQNPCTGEWLSPDRYGGHAFQGGGDNSFYFVLDLGSSIDIDRLRVRNSLWGSGDVMYCTKDYEVSISDSQDSGYGALISGTLLAQTSFTQDITVGQIGRYIKFKALTYCSFGAGLSYLEVLMAGQSGNAACPGYAPPAVSSQVDICFSQCIGFGTDSLVGFAHAHQAGKSAYFCFCYYDGNAMLPLEAMTDTSFASYSKGQGPVTSSDGRADHMCYEYTPPLPSVSPSSSPTALPNVTDLITHYPAYSDFIFQ</sequence>
<comment type="caution">
    <text evidence="2">The sequence shown here is derived from an EMBL/GenBank/DDBJ whole genome shotgun (WGS) entry which is preliminary data.</text>
</comment>
<dbReference type="EMBL" id="AGNL01012012">
    <property type="protein sequence ID" value="EJK68117.1"/>
    <property type="molecule type" value="Genomic_DNA"/>
</dbReference>
<dbReference type="InterPro" id="IPR008979">
    <property type="entry name" value="Galactose-bd-like_sf"/>
</dbReference>
<name>K0TCB4_THAOC</name>
<accession>K0TCB4</accession>
<feature type="region of interest" description="Disordered" evidence="1">
    <location>
        <begin position="2682"/>
        <end position="2707"/>
    </location>
</feature>
<proteinExistence type="predicted"/>
<feature type="region of interest" description="Disordered" evidence="1">
    <location>
        <begin position="3125"/>
        <end position="3148"/>
    </location>
</feature>
<feature type="compositionally biased region" description="Low complexity" evidence="1">
    <location>
        <begin position="3244"/>
        <end position="3285"/>
    </location>
</feature>
<dbReference type="Gene3D" id="2.60.120.260">
    <property type="entry name" value="Galactose-binding domain-like"/>
    <property type="match status" value="3"/>
</dbReference>
<feature type="region of interest" description="Disordered" evidence="1">
    <location>
        <begin position="11"/>
        <end position="44"/>
    </location>
</feature>
<dbReference type="OrthoDB" id="418382at2759"/>
<gene>
    <name evidence="2" type="ORF">THAOC_10737</name>
</gene>
<dbReference type="PANTHER" id="PTHR24216:SF65">
    <property type="entry name" value="PAXILLIN-LIKE PROTEIN 1"/>
    <property type="match status" value="1"/>
</dbReference>
<keyword evidence="3" id="KW-1185">Reference proteome</keyword>
<evidence type="ECO:0000313" key="3">
    <source>
        <dbReference type="Proteomes" id="UP000266841"/>
    </source>
</evidence>
<reference evidence="2 3" key="1">
    <citation type="journal article" date="2012" name="Genome Biol.">
        <title>Genome and low-iron response of an oceanic diatom adapted to chronic iron limitation.</title>
        <authorList>
            <person name="Lommer M."/>
            <person name="Specht M."/>
            <person name="Roy A.S."/>
            <person name="Kraemer L."/>
            <person name="Andreson R."/>
            <person name="Gutowska M.A."/>
            <person name="Wolf J."/>
            <person name="Bergner S.V."/>
            <person name="Schilhabel M.B."/>
            <person name="Klostermeier U.C."/>
            <person name="Beiko R.G."/>
            <person name="Rosenstiel P."/>
            <person name="Hippler M."/>
            <person name="Laroche J."/>
        </authorList>
    </citation>
    <scope>NUCLEOTIDE SEQUENCE [LARGE SCALE GENOMIC DNA]</scope>
    <source>
        <strain evidence="2 3">CCMP1005</strain>
    </source>
</reference>
<feature type="compositionally biased region" description="Low complexity" evidence="1">
    <location>
        <begin position="3128"/>
        <end position="3148"/>
    </location>
</feature>
<protein>
    <recommendedName>
        <fullName evidence="4">F5/8 type C domain-containing protein</fullName>
    </recommendedName>
</protein>
<feature type="region of interest" description="Disordered" evidence="1">
    <location>
        <begin position="3244"/>
        <end position="3293"/>
    </location>
</feature>
<dbReference type="PANTHER" id="PTHR24216">
    <property type="entry name" value="PAXILLIN-RELATED"/>
    <property type="match status" value="1"/>
</dbReference>
<evidence type="ECO:0000313" key="2">
    <source>
        <dbReference type="EMBL" id="EJK68117.1"/>
    </source>
</evidence>
<evidence type="ECO:0008006" key="4">
    <source>
        <dbReference type="Google" id="ProtNLM"/>
    </source>
</evidence>
<evidence type="ECO:0000256" key="1">
    <source>
        <dbReference type="SAM" id="MobiDB-lite"/>
    </source>
</evidence>
<organism evidence="2 3">
    <name type="scientific">Thalassiosira oceanica</name>
    <name type="common">Marine diatom</name>
    <dbReference type="NCBI Taxonomy" id="159749"/>
    <lineage>
        <taxon>Eukaryota</taxon>
        <taxon>Sar</taxon>
        <taxon>Stramenopiles</taxon>
        <taxon>Ochrophyta</taxon>
        <taxon>Bacillariophyta</taxon>
        <taxon>Coscinodiscophyceae</taxon>
        <taxon>Thalassiosirophycidae</taxon>
        <taxon>Thalassiosirales</taxon>
        <taxon>Thalassiosiraceae</taxon>
        <taxon>Thalassiosira</taxon>
    </lineage>
</organism>
<dbReference type="Proteomes" id="UP000266841">
    <property type="component" value="Unassembled WGS sequence"/>
</dbReference>
<feature type="compositionally biased region" description="Pro residues" evidence="1">
    <location>
        <begin position="2686"/>
        <end position="2703"/>
    </location>
</feature>
<dbReference type="SUPFAM" id="SSF49785">
    <property type="entry name" value="Galactose-binding domain-like"/>
    <property type="match status" value="6"/>
</dbReference>